<dbReference type="SMART" id="SM00382">
    <property type="entry name" value="AAA"/>
    <property type="match status" value="1"/>
</dbReference>
<dbReference type="FunCoup" id="G8YF31">
    <property type="interactions" value="709"/>
</dbReference>
<keyword evidence="1" id="KW-0547">Nucleotide-binding</keyword>
<gene>
    <name evidence="4" type="primary">Piso0_002452</name>
    <name evidence="4" type="ORF">GNLVRS01_PISO0I10480g</name>
</gene>
<dbReference type="STRING" id="559304.G8YF31"/>
<dbReference type="PROSITE" id="PS50893">
    <property type="entry name" value="ABC_TRANSPORTER_2"/>
    <property type="match status" value="1"/>
</dbReference>
<dbReference type="PANTHER" id="PTHR43158:SF2">
    <property type="entry name" value="SKFA PEPTIDE EXPORT ATP-BINDING PROTEIN SKFE"/>
    <property type="match status" value="1"/>
</dbReference>
<organism evidence="4 5">
    <name type="scientific">Pichia sorbitophila (strain ATCC MYA-4447 / BCRC 22081 / CBS 7064 / NBRC 10061 / NRRL Y-12695)</name>
    <name type="common">Hybrid yeast</name>
    <dbReference type="NCBI Taxonomy" id="559304"/>
    <lineage>
        <taxon>Eukaryota</taxon>
        <taxon>Fungi</taxon>
        <taxon>Dikarya</taxon>
        <taxon>Ascomycota</taxon>
        <taxon>Saccharomycotina</taxon>
        <taxon>Pichiomycetes</taxon>
        <taxon>Debaryomycetaceae</taxon>
        <taxon>Millerozyma</taxon>
    </lineage>
</organism>
<evidence type="ECO:0000313" key="4">
    <source>
        <dbReference type="EMBL" id="CCE81780.1"/>
    </source>
</evidence>
<dbReference type="SUPFAM" id="SSF52540">
    <property type="entry name" value="P-loop containing nucleoside triphosphate hydrolases"/>
    <property type="match status" value="1"/>
</dbReference>
<protein>
    <submittedName>
        <fullName evidence="4">Piso0_002452 protein</fullName>
    </submittedName>
</protein>
<evidence type="ECO:0000313" key="5">
    <source>
        <dbReference type="Proteomes" id="UP000005222"/>
    </source>
</evidence>
<proteinExistence type="predicted"/>
<evidence type="ECO:0000259" key="3">
    <source>
        <dbReference type="PROSITE" id="PS50893"/>
    </source>
</evidence>
<keyword evidence="2" id="KW-0067">ATP-binding</keyword>
<dbReference type="eggNOG" id="KOG2355">
    <property type="taxonomic scope" value="Eukaryota"/>
</dbReference>
<dbReference type="Pfam" id="PF00005">
    <property type="entry name" value="ABC_tran"/>
    <property type="match status" value="1"/>
</dbReference>
<accession>G8YF31</accession>
<dbReference type="OrthoDB" id="6512918at2759"/>
<dbReference type="InParanoid" id="G8YF31"/>
<dbReference type="OMA" id="NEQHNSD"/>
<dbReference type="InterPro" id="IPR027417">
    <property type="entry name" value="P-loop_NTPase"/>
</dbReference>
<feature type="domain" description="ABC transporter" evidence="3">
    <location>
        <begin position="19"/>
        <end position="257"/>
    </location>
</feature>
<dbReference type="EMBL" id="FO082051">
    <property type="protein sequence ID" value="CCE81780.1"/>
    <property type="molecule type" value="Genomic_DNA"/>
</dbReference>
<evidence type="ECO:0000256" key="1">
    <source>
        <dbReference type="ARBA" id="ARBA00022741"/>
    </source>
</evidence>
<dbReference type="HOGENOM" id="CLU_057592_3_0_1"/>
<dbReference type="InterPro" id="IPR003439">
    <property type="entry name" value="ABC_transporter-like_ATP-bd"/>
</dbReference>
<dbReference type="GO" id="GO:0016887">
    <property type="term" value="F:ATP hydrolysis activity"/>
    <property type="evidence" value="ECO:0007669"/>
    <property type="project" value="InterPro"/>
</dbReference>
<dbReference type="AlphaFoldDB" id="G8YF31"/>
<dbReference type="InterPro" id="IPR003593">
    <property type="entry name" value="AAA+_ATPase"/>
</dbReference>
<dbReference type="Proteomes" id="UP000005222">
    <property type="component" value="Chromosome I"/>
</dbReference>
<dbReference type="PANTHER" id="PTHR43158">
    <property type="entry name" value="SKFA PEPTIDE EXPORT ATP-BINDING PROTEIN SKFE"/>
    <property type="match status" value="1"/>
</dbReference>
<dbReference type="Gene3D" id="3.40.50.300">
    <property type="entry name" value="P-loop containing nucleotide triphosphate hydrolases"/>
    <property type="match status" value="1"/>
</dbReference>
<keyword evidence="5" id="KW-1185">Reference proteome</keyword>
<sequence length="325" mass="37521">MRSQYYCNMTEHTEQEYAIETRDLSYKFTSNNKVGLSHVSLKIPWGKCNLLIGPNGAGKSTLLRILAGKTLIKQGQLRIAGFDPFEFTSDRNDRHNSDMNQWITYLGTEWAGNPSVKRDIPVRLLISSIGGEVYSDRRDELIELLDIDPDWSMAYISDGERRRVQLVMGLLKPWRLLLLDEVTVDLDVLVRKSLLNFLRRECVERKCCIIYATHIFDGFSTDWCDRILHLRSGELVSDISSDEINFTPNGSQVKQKDDGVEIPMVKSFHPLALSWIQEDLHIRGTREDEKEKQSKRSLNWDNDGKYFDGDESRFNSYFKATRGIV</sequence>
<name>G8YF31_PICSO</name>
<reference evidence="4 5" key="1">
    <citation type="journal article" date="2012" name="G3 (Bethesda)">
        <title>Pichia sorbitophila, an interspecies yeast hybrid reveals early steps of genome resolution following polyploidization.</title>
        <authorList>
            <person name="Leh Louis V."/>
            <person name="Despons L."/>
            <person name="Friedrich A."/>
            <person name="Martin T."/>
            <person name="Durrens P."/>
            <person name="Casaregola S."/>
            <person name="Neuveglise C."/>
            <person name="Fairhead C."/>
            <person name="Marck C."/>
            <person name="Cruz J.A."/>
            <person name="Straub M.L."/>
            <person name="Kugler V."/>
            <person name="Sacerdot C."/>
            <person name="Uzunov Z."/>
            <person name="Thierry A."/>
            <person name="Weiss S."/>
            <person name="Bleykasten C."/>
            <person name="De Montigny J."/>
            <person name="Jacques N."/>
            <person name="Jung P."/>
            <person name="Lemaire M."/>
            <person name="Mallet S."/>
            <person name="Morel G."/>
            <person name="Richard G.F."/>
            <person name="Sarkar A."/>
            <person name="Savel G."/>
            <person name="Schacherer J."/>
            <person name="Seret M.L."/>
            <person name="Talla E."/>
            <person name="Samson G."/>
            <person name="Jubin C."/>
            <person name="Poulain J."/>
            <person name="Vacherie B."/>
            <person name="Barbe V."/>
            <person name="Pelletier E."/>
            <person name="Sherman D.J."/>
            <person name="Westhof E."/>
            <person name="Weissenbach J."/>
            <person name="Baret P.V."/>
            <person name="Wincker P."/>
            <person name="Gaillardin C."/>
            <person name="Dujon B."/>
            <person name="Souciet J.L."/>
        </authorList>
    </citation>
    <scope>NUCLEOTIDE SEQUENCE [LARGE SCALE GENOMIC DNA]</scope>
    <source>
        <strain evidence="5">ATCC MYA-4447 / BCRC 22081 / CBS 7064 / NBRC 10061 / NRRL Y-12695</strain>
    </source>
</reference>
<evidence type="ECO:0000256" key="2">
    <source>
        <dbReference type="ARBA" id="ARBA00022840"/>
    </source>
</evidence>
<dbReference type="GO" id="GO:0005524">
    <property type="term" value="F:ATP binding"/>
    <property type="evidence" value="ECO:0007669"/>
    <property type="project" value="UniProtKB-KW"/>
</dbReference>